<dbReference type="CDD" id="cd15482">
    <property type="entry name" value="Sialidase_non-viral"/>
    <property type="match status" value="1"/>
</dbReference>
<reference evidence="1" key="1">
    <citation type="submission" date="2020-04" db="EMBL/GenBank/DDBJ databases">
        <title>Description of Shewanella salipaludis sp. nov., isolated from a salt marsh.</title>
        <authorList>
            <person name="Park S."/>
            <person name="Yoon J.-H."/>
        </authorList>
    </citation>
    <scope>NUCLEOTIDE SEQUENCE</scope>
    <source>
        <strain evidence="1">SHSM-M6</strain>
    </source>
</reference>
<comment type="caution">
    <text evidence="1">The sequence shown here is derived from an EMBL/GenBank/DDBJ whole genome shotgun (WGS) entry which is preliminary data.</text>
</comment>
<dbReference type="SUPFAM" id="SSF50939">
    <property type="entry name" value="Sialidases"/>
    <property type="match status" value="1"/>
</dbReference>
<dbReference type="EMBL" id="JAAXYH010000008">
    <property type="protein sequence ID" value="NMH65968.1"/>
    <property type="molecule type" value="Genomic_DNA"/>
</dbReference>
<dbReference type="AlphaFoldDB" id="A0A972FZB6"/>
<evidence type="ECO:0000313" key="2">
    <source>
        <dbReference type="Proteomes" id="UP000737113"/>
    </source>
</evidence>
<organism evidence="1 2">
    <name type="scientific">Shewanella salipaludis</name>
    <dbReference type="NCBI Taxonomy" id="2723052"/>
    <lineage>
        <taxon>Bacteria</taxon>
        <taxon>Pseudomonadati</taxon>
        <taxon>Pseudomonadota</taxon>
        <taxon>Gammaproteobacteria</taxon>
        <taxon>Alteromonadales</taxon>
        <taxon>Shewanellaceae</taxon>
        <taxon>Shewanella</taxon>
    </lineage>
</organism>
<proteinExistence type="predicted"/>
<evidence type="ECO:0000313" key="1">
    <source>
        <dbReference type="EMBL" id="NMH65968.1"/>
    </source>
</evidence>
<dbReference type="Gene3D" id="2.120.10.10">
    <property type="match status" value="1"/>
</dbReference>
<dbReference type="RefSeq" id="WP_169564693.1">
    <property type="nucleotide sequence ID" value="NZ_JAAXYH010000008.1"/>
</dbReference>
<gene>
    <name evidence="1" type="ORF">HC757_12435</name>
</gene>
<accession>A0A972FZB6</accession>
<dbReference type="InterPro" id="IPR036278">
    <property type="entry name" value="Sialidase_sf"/>
</dbReference>
<protein>
    <submittedName>
        <fullName evidence="1">Exo-alpha-sialidase</fullName>
    </submittedName>
</protein>
<name>A0A972FZB6_9GAMM</name>
<keyword evidence="2" id="KW-1185">Reference proteome</keyword>
<dbReference type="Proteomes" id="UP000737113">
    <property type="component" value="Unassembled WGS sequence"/>
</dbReference>
<sequence>MDSSLVEQQRLSLEMPISPASNAKWHVVDGNKVGLVYREKLCCKLYFSISNNGIDFDKPSYIGNSGSMPYLSSFSDGKLLYLFQKGFKTSKTKANGEPIFIMKSHFRMSNDMGKTWGEPTPLTLTNATVHDATAVSRSDGNMDIYYSYPVDEEGELSLWRRCIKSNAKLGDEELVVEHDFGNIAKPSPHRLKNGQVLITFVEQGKVVLEGDHNIHAAVISSDAICN</sequence>